<keyword evidence="3" id="KW-1185">Reference proteome</keyword>
<accession>A0ABU1K440</accession>
<evidence type="ECO:0000313" key="2">
    <source>
        <dbReference type="EMBL" id="MDR6300363.1"/>
    </source>
</evidence>
<evidence type="ECO:0000313" key="3">
    <source>
        <dbReference type="Proteomes" id="UP001257659"/>
    </source>
</evidence>
<organism evidence="2 3">
    <name type="scientific">Mesonia maritima</name>
    <dbReference type="NCBI Taxonomy" id="1793873"/>
    <lineage>
        <taxon>Bacteria</taxon>
        <taxon>Pseudomonadati</taxon>
        <taxon>Bacteroidota</taxon>
        <taxon>Flavobacteriia</taxon>
        <taxon>Flavobacteriales</taxon>
        <taxon>Flavobacteriaceae</taxon>
        <taxon>Mesonia</taxon>
    </lineage>
</organism>
<protein>
    <submittedName>
        <fullName evidence="2">SAM-dependent methyltransferase</fullName>
    </submittedName>
</protein>
<evidence type="ECO:0000259" key="1">
    <source>
        <dbReference type="Pfam" id="PF13847"/>
    </source>
</evidence>
<reference evidence="2 3" key="1">
    <citation type="submission" date="2023-07" db="EMBL/GenBank/DDBJ databases">
        <title>Genomic Encyclopedia of Type Strains, Phase IV (KMG-IV): sequencing the most valuable type-strain genomes for metagenomic binning, comparative biology and taxonomic classification.</title>
        <authorList>
            <person name="Goeker M."/>
        </authorList>
    </citation>
    <scope>NUCLEOTIDE SEQUENCE [LARGE SCALE GENOMIC DNA]</scope>
    <source>
        <strain evidence="2 3">DSM 102814</strain>
    </source>
</reference>
<sequence length="243" mass="28816">MTKLDTNWYASWFDTDYYHILYKDRGYQEAQDFMRQLVDFLQLKKEAKILDLACGKGRHSIYLNKLGYTVTGVDLSKNSIEKAKKQEKPGLHFEVHDMCEPYHENFDAVFNLFTSFGYFEKEESNLKTIQAIKANLKPNGYGVIDFMNVEKVIADLVPEETKTVKGIDFHISRWVENGFIFKKIEFEDEGENHEFIERVKALHLEDFKKYFEKANIELKYTFGDYHLHEFNVEKSERLILIFQ</sequence>
<comment type="caution">
    <text evidence="2">The sequence shown here is derived from an EMBL/GenBank/DDBJ whole genome shotgun (WGS) entry which is preliminary data.</text>
</comment>
<dbReference type="RefSeq" id="WP_309727274.1">
    <property type="nucleotide sequence ID" value="NZ_JAVDQA010000002.1"/>
</dbReference>
<dbReference type="CDD" id="cd02440">
    <property type="entry name" value="AdoMet_MTases"/>
    <property type="match status" value="1"/>
</dbReference>
<dbReference type="GO" id="GO:0032259">
    <property type="term" value="P:methylation"/>
    <property type="evidence" value="ECO:0007669"/>
    <property type="project" value="UniProtKB-KW"/>
</dbReference>
<dbReference type="Gene3D" id="2.20.25.110">
    <property type="entry name" value="S-adenosyl-L-methionine-dependent methyltransferases"/>
    <property type="match status" value="1"/>
</dbReference>
<dbReference type="Gene3D" id="3.40.50.150">
    <property type="entry name" value="Vaccinia Virus protein VP39"/>
    <property type="match status" value="1"/>
</dbReference>
<proteinExistence type="predicted"/>
<dbReference type="InterPro" id="IPR025714">
    <property type="entry name" value="Methyltranfer_dom"/>
</dbReference>
<dbReference type="Proteomes" id="UP001257659">
    <property type="component" value="Unassembled WGS sequence"/>
</dbReference>
<dbReference type="EMBL" id="JAVDQA010000002">
    <property type="protein sequence ID" value="MDR6300363.1"/>
    <property type="molecule type" value="Genomic_DNA"/>
</dbReference>
<dbReference type="InterPro" id="IPR029063">
    <property type="entry name" value="SAM-dependent_MTases_sf"/>
</dbReference>
<keyword evidence="2" id="KW-0489">Methyltransferase</keyword>
<feature type="domain" description="Methyltransferase" evidence="1">
    <location>
        <begin position="44"/>
        <end position="165"/>
    </location>
</feature>
<dbReference type="Pfam" id="PF13847">
    <property type="entry name" value="Methyltransf_31"/>
    <property type="match status" value="1"/>
</dbReference>
<dbReference type="GO" id="GO:0008168">
    <property type="term" value="F:methyltransferase activity"/>
    <property type="evidence" value="ECO:0007669"/>
    <property type="project" value="UniProtKB-KW"/>
</dbReference>
<keyword evidence="2" id="KW-0808">Transferase</keyword>
<dbReference type="PANTHER" id="PTHR43861">
    <property type="entry name" value="TRANS-ACONITATE 2-METHYLTRANSFERASE-RELATED"/>
    <property type="match status" value="1"/>
</dbReference>
<gene>
    <name evidence="2" type="ORF">GGR31_000994</name>
</gene>
<dbReference type="SUPFAM" id="SSF53335">
    <property type="entry name" value="S-adenosyl-L-methionine-dependent methyltransferases"/>
    <property type="match status" value="1"/>
</dbReference>
<name>A0ABU1K440_9FLAO</name>